<protein>
    <recommendedName>
        <fullName evidence="4">DUF4179 domain-containing protein</fullName>
    </recommendedName>
</protein>
<reference evidence="3" key="1">
    <citation type="journal article" date="2019" name="Int. J. Syst. Evol. Microbiol.">
        <title>The Global Catalogue of Microorganisms (GCM) 10K type strain sequencing project: providing services to taxonomists for standard genome sequencing and annotation.</title>
        <authorList>
            <consortium name="The Broad Institute Genomics Platform"/>
            <consortium name="The Broad Institute Genome Sequencing Center for Infectious Disease"/>
            <person name="Wu L."/>
            <person name="Ma J."/>
        </authorList>
    </citation>
    <scope>NUCLEOTIDE SEQUENCE [LARGE SCALE GENOMIC DNA]</scope>
    <source>
        <strain evidence="3">CGMCC 4.7426</strain>
    </source>
</reference>
<sequence>MKEKFLWIGIILIIISGVANYVYFETKQLSKPIFLDHYIKKPFNLHENQLTFFYLTNKQEPLQVSYVQIDGAQFYPSTTGSGFMTLNQNPTYIPHEAEYSHYYLMRERISFPAEILPEKVAGKEAWSFSEIEVGFTNGKQITADIGKVVLSAHEPERKVFDFRMTSSSSQHINQAAMTAMEPVTINDIVIPFPEAGEHVSIKVDVEQERLKELGAVKNGGKIPEWLRGNKKWKDFDGKLLRNDTLPITLKKNEWMRLMTAVNHDSYFEFEMEIQGTDSTGSPFVQPVMIHDRPELTQEDVERIIDRKAGDDDA</sequence>
<dbReference type="EMBL" id="JBHSFU010000009">
    <property type="protein sequence ID" value="MFC4559545.1"/>
    <property type="molecule type" value="Genomic_DNA"/>
</dbReference>
<feature type="transmembrane region" description="Helical" evidence="1">
    <location>
        <begin position="6"/>
        <end position="24"/>
    </location>
</feature>
<keyword evidence="1" id="KW-0472">Membrane</keyword>
<dbReference type="Proteomes" id="UP001595989">
    <property type="component" value="Unassembled WGS sequence"/>
</dbReference>
<gene>
    <name evidence="2" type="ORF">ACFO3D_15200</name>
</gene>
<name>A0ABV9DNI1_9BACI</name>
<keyword evidence="1" id="KW-0812">Transmembrane</keyword>
<evidence type="ECO:0000313" key="3">
    <source>
        <dbReference type="Proteomes" id="UP001595989"/>
    </source>
</evidence>
<organism evidence="2 3">
    <name type="scientific">Virgibacillus kekensis</name>
    <dbReference type="NCBI Taxonomy" id="202261"/>
    <lineage>
        <taxon>Bacteria</taxon>
        <taxon>Bacillati</taxon>
        <taxon>Bacillota</taxon>
        <taxon>Bacilli</taxon>
        <taxon>Bacillales</taxon>
        <taxon>Bacillaceae</taxon>
        <taxon>Virgibacillus</taxon>
    </lineage>
</organism>
<proteinExistence type="predicted"/>
<accession>A0ABV9DNI1</accession>
<keyword evidence="1" id="KW-1133">Transmembrane helix</keyword>
<evidence type="ECO:0000313" key="2">
    <source>
        <dbReference type="EMBL" id="MFC4559545.1"/>
    </source>
</evidence>
<comment type="caution">
    <text evidence="2">The sequence shown here is derived from an EMBL/GenBank/DDBJ whole genome shotgun (WGS) entry which is preliminary data.</text>
</comment>
<keyword evidence="3" id="KW-1185">Reference proteome</keyword>
<evidence type="ECO:0008006" key="4">
    <source>
        <dbReference type="Google" id="ProtNLM"/>
    </source>
</evidence>
<dbReference type="RefSeq" id="WP_390297916.1">
    <property type="nucleotide sequence ID" value="NZ_JBHSFU010000009.1"/>
</dbReference>
<evidence type="ECO:0000256" key="1">
    <source>
        <dbReference type="SAM" id="Phobius"/>
    </source>
</evidence>